<gene>
    <name evidence="4" type="ORF">BN869_000010537_1</name>
</gene>
<dbReference type="InterPro" id="IPR036864">
    <property type="entry name" value="Zn2-C6_fun-type_DNA-bd_sf"/>
</dbReference>
<name>A0A0B7KBL1_BIOOC</name>
<dbReference type="PANTHER" id="PTHR38111:SF2">
    <property type="entry name" value="FINGER DOMAIN PROTEIN, PUTATIVE (AFU_ORTHOLOGUE AFUA_1G01560)-RELATED"/>
    <property type="match status" value="1"/>
</dbReference>
<evidence type="ECO:0000313" key="4">
    <source>
        <dbReference type="EMBL" id="CEO54479.1"/>
    </source>
</evidence>
<dbReference type="InterPro" id="IPR001138">
    <property type="entry name" value="Zn2Cys6_DnaBD"/>
</dbReference>
<dbReference type="GO" id="GO:0008270">
    <property type="term" value="F:zinc ion binding"/>
    <property type="evidence" value="ECO:0007669"/>
    <property type="project" value="InterPro"/>
</dbReference>
<dbReference type="Pfam" id="PF00172">
    <property type="entry name" value="Zn_clus"/>
    <property type="match status" value="1"/>
</dbReference>
<sequence>MPGVSRSKACDTCKKRKVKCDEKWPTCSPCARHKVICPGPSSPGFKFVHQENQPAQRRPVERERKPRVPGEREDPGSLALQVRKMRSAVHGDGSSYGSFRLVNPTPRPQPTTLCDRVAQRLVGHLERGRDGGITLQMTYLKYLPQRLSESACLRDSVALFCTSWAGFRRQQPRGEIVNTVGYGKVLRSLQRALEGPQALSVETLAAVTLLERTDAIFNRKPKHHWDVHQKGIRNLITQKGPPNVDDMLDVCLANENYGMLVGLGHLARAGGSNFMLQPPWKEVMEKCEDVYLKSLNLEPFSDESIRLINRVYAEWPDWVAEKVRIRQDPLSDEMMAAAASFREKLSSIDDTVRGVVIPLTEDGLASGTIAETKESKAFVGKKYLFKSDSLAQMFMSALMLRALLLLMIRQLDNLYARVDEVVCAEYRNVSIQIWMFETYLRAMEPLIAVNFMGGIHVSLDAASVEEKERIVDWVMDIDESLHTLGLEKSVLAGYIQKYTDIMTGEQTMPK</sequence>
<feature type="region of interest" description="Disordered" evidence="2">
    <location>
        <begin position="42"/>
        <end position="76"/>
    </location>
</feature>
<feature type="compositionally biased region" description="Basic and acidic residues" evidence="2">
    <location>
        <begin position="58"/>
        <end position="75"/>
    </location>
</feature>
<dbReference type="GO" id="GO:0000981">
    <property type="term" value="F:DNA-binding transcription factor activity, RNA polymerase II-specific"/>
    <property type="evidence" value="ECO:0007669"/>
    <property type="project" value="InterPro"/>
</dbReference>
<dbReference type="SUPFAM" id="SSF57701">
    <property type="entry name" value="Zn2/Cys6 DNA-binding domain"/>
    <property type="match status" value="1"/>
</dbReference>
<dbReference type="InterPro" id="IPR053178">
    <property type="entry name" value="Osmoadaptation_assoc"/>
</dbReference>
<dbReference type="AlphaFoldDB" id="A0A0B7KBL1"/>
<organism evidence="4">
    <name type="scientific">Bionectria ochroleuca</name>
    <name type="common">Gliocladium roseum</name>
    <dbReference type="NCBI Taxonomy" id="29856"/>
    <lineage>
        <taxon>Eukaryota</taxon>
        <taxon>Fungi</taxon>
        <taxon>Dikarya</taxon>
        <taxon>Ascomycota</taxon>
        <taxon>Pezizomycotina</taxon>
        <taxon>Sordariomycetes</taxon>
        <taxon>Hypocreomycetidae</taxon>
        <taxon>Hypocreales</taxon>
        <taxon>Bionectriaceae</taxon>
        <taxon>Clonostachys</taxon>
    </lineage>
</organism>
<dbReference type="PROSITE" id="PS00463">
    <property type="entry name" value="ZN2_CY6_FUNGAL_1"/>
    <property type="match status" value="1"/>
</dbReference>
<protein>
    <recommendedName>
        <fullName evidence="3">Zn(2)-C6 fungal-type domain-containing protein</fullName>
    </recommendedName>
</protein>
<proteinExistence type="predicted"/>
<dbReference type="Gene3D" id="4.10.240.10">
    <property type="entry name" value="Zn(2)-C6 fungal-type DNA-binding domain"/>
    <property type="match status" value="1"/>
</dbReference>
<dbReference type="EMBL" id="CDPU01000043">
    <property type="protein sequence ID" value="CEO54479.1"/>
    <property type="molecule type" value="Genomic_DNA"/>
</dbReference>
<evidence type="ECO:0000256" key="2">
    <source>
        <dbReference type="SAM" id="MobiDB-lite"/>
    </source>
</evidence>
<keyword evidence="1" id="KW-0539">Nucleus</keyword>
<accession>A0A0B7KBL1</accession>
<reference evidence="4" key="1">
    <citation type="submission" date="2015-01" db="EMBL/GenBank/DDBJ databases">
        <authorList>
            <person name="Durling Mikael"/>
        </authorList>
    </citation>
    <scope>NUCLEOTIDE SEQUENCE</scope>
</reference>
<evidence type="ECO:0000259" key="3">
    <source>
        <dbReference type="PROSITE" id="PS50048"/>
    </source>
</evidence>
<feature type="domain" description="Zn(2)-C6 fungal-type" evidence="3">
    <location>
        <begin position="9"/>
        <end position="37"/>
    </location>
</feature>
<dbReference type="CDD" id="cd00067">
    <property type="entry name" value="GAL4"/>
    <property type="match status" value="1"/>
</dbReference>
<dbReference type="PANTHER" id="PTHR38111">
    <property type="entry name" value="ZN(2)-C6 FUNGAL-TYPE DOMAIN-CONTAINING PROTEIN-RELATED"/>
    <property type="match status" value="1"/>
</dbReference>
<evidence type="ECO:0000256" key="1">
    <source>
        <dbReference type="ARBA" id="ARBA00023242"/>
    </source>
</evidence>
<dbReference type="SMART" id="SM00066">
    <property type="entry name" value="GAL4"/>
    <property type="match status" value="1"/>
</dbReference>
<dbReference type="PROSITE" id="PS50048">
    <property type="entry name" value="ZN2_CY6_FUNGAL_2"/>
    <property type="match status" value="1"/>
</dbReference>